<dbReference type="EMBL" id="MHQO01000050">
    <property type="protein sequence ID" value="OHA05521.1"/>
    <property type="molecule type" value="Genomic_DNA"/>
</dbReference>
<protein>
    <recommendedName>
        <fullName evidence="7">Cytochrome C biogenesis protein transmembrane domain-containing protein</fullName>
    </recommendedName>
</protein>
<name>A0A1G2L425_9BACT</name>
<accession>A0A1G2L425</accession>
<feature type="domain" description="Cytochrome C biogenesis protein transmembrane" evidence="7">
    <location>
        <begin position="5"/>
        <end position="214"/>
    </location>
</feature>
<organism evidence="8 9">
    <name type="scientific">Candidatus Sungbacteria bacterium RIFCSPLOWO2_01_FULL_47_10</name>
    <dbReference type="NCBI Taxonomy" id="1802276"/>
    <lineage>
        <taxon>Bacteria</taxon>
        <taxon>Candidatus Sungiibacteriota</taxon>
    </lineage>
</organism>
<comment type="caution">
    <text evidence="8">The sequence shown here is derived from an EMBL/GenBank/DDBJ whole genome shotgun (WGS) entry which is preliminary data.</text>
</comment>
<feature type="transmembrane region" description="Helical" evidence="6">
    <location>
        <begin position="129"/>
        <end position="155"/>
    </location>
</feature>
<gene>
    <name evidence="8" type="ORF">A2934_05445</name>
</gene>
<evidence type="ECO:0000256" key="1">
    <source>
        <dbReference type="ARBA" id="ARBA00004141"/>
    </source>
</evidence>
<keyword evidence="5 6" id="KW-0472">Membrane</keyword>
<evidence type="ECO:0000313" key="8">
    <source>
        <dbReference type="EMBL" id="OHA05521.1"/>
    </source>
</evidence>
<evidence type="ECO:0000256" key="5">
    <source>
        <dbReference type="ARBA" id="ARBA00023136"/>
    </source>
</evidence>
<comment type="similarity">
    <text evidence="2">Belongs to the DsbD family.</text>
</comment>
<evidence type="ECO:0000256" key="3">
    <source>
        <dbReference type="ARBA" id="ARBA00022692"/>
    </source>
</evidence>
<dbReference type="Proteomes" id="UP000177982">
    <property type="component" value="Unassembled WGS sequence"/>
</dbReference>
<reference evidence="8 9" key="1">
    <citation type="journal article" date="2016" name="Nat. Commun.">
        <title>Thousands of microbial genomes shed light on interconnected biogeochemical processes in an aquifer system.</title>
        <authorList>
            <person name="Anantharaman K."/>
            <person name="Brown C.T."/>
            <person name="Hug L.A."/>
            <person name="Sharon I."/>
            <person name="Castelle C.J."/>
            <person name="Probst A.J."/>
            <person name="Thomas B.C."/>
            <person name="Singh A."/>
            <person name="Wilkins M.J."/>
            <person name="Karaoz U."/>
            <person name="Brodie E.L."/>
            <person name="Williams K.H."/>
            <person name="Hubbard S.S."/>
            <person name="Banfield J.F."/>
        </authorList>
    </citation>
    <scope>NUCLEOTIDE SEQUENCE [LARGE SCALE GENOMIC DNA]</scope>
</reference>
<feature type="transmembrane region" description="Helical" evidence="6">
    <location>
        <begin position="196"/>
        <end position="216"/>
    </location>
</feature>
<evidence type="ECO:0000256" key="4">
    <source>
        <dbReference type="ARBA" id="ARBA00022989"/>
    </source>
</evidence>
<dbReference type="PANTHER" id="PTHR31272:SF4">
    <property type="entry name" value="CYTOCHROME C-TYPE BIOGENESIS PROTEIN HI_1454-RELATED"/>
    <property type="match status" value="1"/>
</dbReference>
<dbReference type="GO" id="GO:0017004">
    <property type="term" value="P:cytochrome complex assembly"/>
    <property type="evidence" value="ECO:0007669"/>
    <property type="project" value="InterPro"/>
</dbReference>
<evidence type="ECO:0000256" key="6">
    <source>
        <dbReference type="SAM" id="Phobius"/>
    </source>
</evidence>
<feature type="transmembrane region" description="Helical" evidence="6">
    <location>
        <begin position="6"/>
        <end position="35"/>
    </location>
</feature>
<dbReference type="GO" id="GO:0016020">
    <property type="term" value="C:membrane"/>
    <property type="evidence" value="ECO:0007669"/>
    <property type="project" value="UniProtKB-SubCell"/>
</dbReference>
<dbReference type="AlphaFoldDB" id="A0A1G2L425"/>
<comment type="subcellular location">
    <subcellularLocation>
        <location evidence="1">Membrane</location>
        <topology evidence="1">Multi-pass membrane protein</topology>
    </subcellularLocation>
</comment>
<feature type="transmembrane region" description="Helical" evidence="6">
    <location>
        <begin position="161"/>
        <end position="184"/>
    </location>
</feature>
<dbReference type="PANTHER" id="PTHR31272">
    <property type="entry name" value="CYTOCHROME C-TYPE BIOGENESIS PROTEIN HI_1454-RELATED"/>
    <property type="match status" value="1"/>
</dbReference>
<feature type="transmembrane region" description="Helical" evidence="6">
    <location>
        <begin position="88"/>
        <end position="108"/>
    </location>
</feature>
<dbReference type="Pfam" id="PF02683">
    <property type="entry name" value="DsbD_TM"/>
    <property type="match status" value="1"/>
</dbReference>
<sequence>MDTLAIAFAFAGGLVSFLSPCVLPLIPAFLAYLAGTSISESGTRRRDIFLASLFFVFGFSLVFSVVGVTLNTLLDRAAYDMQIWLSRIGGAVVIVFGLFLMGLIKIPFLEARHALTVKRQFRSRYITSFVFGATFAAGWTPCVGAVLGGILGLAATAPGSAFTLLFSYSLGLGLPFLVVGIFASQATAWITRIVPYLRIINIFFGALIVVLGILAFTQKLSLVANLEILNQFLLR</sequence>
<keyword evidence="4 6" id="KW-1133">Transmembrane helix</keyword>
<feature type="transmembrane region" description="Helical" evidence="6">
    <location>
        <begin position="47"/>
        <end position="68"/>
    </location>
</feature>
<keyword evidence="3 6" id="KW-0812">Transmembrane</keyword>
<evidence type="ECO:0000256" key="2">
    <source>
        <dbReference type="ARBA" id="ARBA00006143"/>
    </source>
</evidence>
<dbReference type="InterPro" id="IPR051790">
    <property type="entry name" value="Cytochrome_c-biogenesis_DsbD"/>
</dbReference>
<evidence type="ECO:0000259" key="7">
    <source>
        <dbReference type="Pfam" id="PF02683"/>
    </source>
</evidence>
<proteinExistence type="inferred from homology"/>
<dbReference type="InterPro" id="IPR003834">
    <property type="entry name" value="Cyt_c_assmbl_TM_dom"/>
</dbReference>
<evidence type="ECO:0000313" key="9">
    <source>
        <dbReference type="Proteomes" id="UP000177982"/>
    </source>
</evidence>